<reference evidence="2" key="1">
    <citation type="journal article" date="2015" name="Nature">
        <title>Complex archaea that bridge the gap between prokaryotes and eukaryotes.</title>
        <authorList>
            <person name="Spang A."/>
            <person name="Saw J.H."/>
            <person name="Jorgensen S.L."/>
            <person name="Zaremba-Niedzwiedzka K."/>
            <person name="Martijn J."/>
            <person name="Lind A.E."/>
            <person name="van Eijk R."/>
            <person name="Schleper C."/>
            <person name="Guy L."/>
            <person name="Ettema T.J."/>
        </authorList>
    </citation>
    <scope>NUCLEOTIDE SEQUENCE</scope>
</reference>
<dbReference type="AlphaFoldDB" id="A0A0F9FZV8"/>
<evidence type="ECO:0000313" key="2">
    <source>
        <dbReference type="EMBL" id="KKL62865.1"/>
    </source>
</evidence>
<gene>
    <name evidence="2" type="ORF">LCGC14_2180870</name>
</gene>
<dbReference type="EMBL" id="LAZR01028357">
    <property type="protein sequence ID" value="KKL62865.1"/>
    <property type="molecule type" value="Genomic_DNA"/>
</dbReference>
<organism evidence="2">
    <name type="scientific">marine sediment metagenome</name>
    <dbReference type="NCBI Taxonomy" id="412755"/>
    <lineage>
        <taxon>unclassified sequences</taxon>
        <taxon>metagenomes</taxon>
        <taxon>ecological metagenomes</taxon>
    </lineage>
</organism>
<accession>A0A0F9FZV8</accession>
<name>A0A0F9FZV8_9ZZZZ</name>
<feature type="compositionally biased region" description="Gly residues" evidence="1">
    <location>
        <begin position="72"/>
        <end position="87"/>
    </location>
</feature>
<evidence type="ECO:0000256" key="1">
    <source>
        <dbReference type="SAM" id="MobiDB-lite"/>
    </source>
</evidence>
<feature type="region of interest" description="Disordered" evidence="1">
    <location>
        <begin position="66"/>
        <end position="87"/>
    </location>
</feature>
<sequence length="87" mass="9332">MSTTATTTCMMETCDRRVACRGLCWPCYQAARKLVLTKESTFSELERMGLILKPSKSSLPNPLAQAFRAGKNGSGNGNENGKVTTGG</sequence>
<protein>
    <submittedName>
        <fullName evidence="2">Uncharacterized protein</fullName>
    </submittedName>
</protein>
<proteinExistence type="predicted"/>
<comment type="caution">
    <text evidence="2">The sequence shown here is derived from an EMBL/GenBank/DDBJ whole genome shotgun (WGS) entry which is preliminary data.</text>
</comment>